<evidence type="ECO:0000313" key="2">
    <source>
        <dbReference type="Proteomes" id="UP000478052"/>
    </source>
</evidence>
<keyword evidence="2" id="KW-1185">Reference proteome</keyword>
<evidence type="ECO:0000313" key="1">
    <source>
        <dbReference type="EMBL" id="KAF0768242.1"/>
    </source>
</evidence>
<dbReference type="OrthoDB" id="6095224at2759"/>
<dbReference type="EMBL" id="VUJU01000810">
    <property type="protein sequence ID" value="KAF0768242.1"/>
    <property type="molecule type" value="Genomic_DNA"/>
</dbReference>
<gene>
    <name evidence="1" type="ORF">FWK35_00006688</name>
</gene>
<proteinExistence type="predicted"/>
<reference evidence="1 2" key="1">
    <citation type="submission" date="2019-08" db="EMBL/GenBank/DDBJ databases">
        <title>Whole genome of Aphis craccivora.</title>
        <authorList>
            <person name="Voronova N.V."/>
            <person name="Shulinski R.S."/>
            <person name="Bandarenka Y.V."/>
            <person name="Zhorov D.G."/>
            <person name="Warner D."/>
        </authorList>
    </citation>
    <scope>NUCLEOTIDE SEQUENCE [LARGE SCALE GENOMIC DNA]</scope>
    <source>
        <strain evidence="1">180601</strain>
        <tissue evidence="1">Whole Body</tissue>
    </source>
</reference>
<feature type="non-terminal residue" evidence="1">
    <location>
        <position position="1"/>
    </location>
</feature>
<organism evidence="1 2">
    <name type="scientific">Aphis craccivora</name>
    <name type="common">Cowpea aphid</name>
    <dbReference type="NCBI Taxonomy" id="307492"/>
    <lineage>
        <taxon>Eukaryota</taxon>
        <taxon>Metazoa</taxon>
        <taxon>Ecdysozoa</taxon>
        <taxon>Arthropoda</taxon>
        <taxon>Hexapoda</taxon>
        <taxon>Insecta</taxon>
        <taxon>Pterygota</taxon>
        <taxon>Neoptera</taxon>
        <taxon>Paraneoptera</taxon>
        <taxon>Hemiptera</taxon>
        <taxon>Sternorrhyncha</taxon>
        <taxon>Aphidomorpha</taxon>
        <taxon>Aphidoidea</taxon>
        <taxon>Aphididae</taxon>
        <taxon>Aphidini</taxon>
        <taxon>Aphis</taxon>
        <taxon>Aphis</taxon>
    </lineage>
</organism>
<sequence>TLVLRGKPYKIAADRAKLALNELFEQSIKKKMEIRLNALCTRFAENKIELKDFLKAIAYNIKDFFPTIVINVNNLCTITSTITGTTYLIFCTLLYDKSDFNNCDVIYLQLYHRIVYKYYSKYYLLVSNFFLWQAKSEIRFVNTGQLL</sequence>
<protein>
    <submittedName>
        <fullName evidence="1">Uncharacterized protein</fullName>
    </submittedName>
</protein>
<accession>A0A6G0ZC00</accession>
<comment type="caution">
    <text evidence="1">The sequence shown here is derived from an EMBL/GenBank/DDBJ whole genome shotgun (WGS) entry which is preliminary data.</text>
</comment>
<name>A0A6G0ZC00_APHCR</name>
<dbReference type="Proteomes" id="UP000478052">
    <property type="component" value="Unassembled WGS sequence"/>
</dbReference>
<dbReference type="AlphaFoldDB" id="A0A6G0ZC00"/>
<feature type="non-terminal residue" evidence="1">
    <location>
        <position position="147"/>
    </location>
</feature>